<dbReference type="eggNOG" id="COG4585">
    <property type="taxonomic scope" value="Bacteria"/>
</dbReference>
<dbReference type="eggNOG" id="COG2203">
    <property type="taxonomic scope" value="Bacteria"/>
</dbReference>
<dbReference type="GO" id="GO:0016020">
    <property type="term" value="C:membrane"/>
    <property type="evidence" value="ECO:0007669"/>
    <property type="project" value="InterPro"/>
</dbReference>
<dbReference type="Gene3D" id="3.30.565.10">
    <property type="entry name" value="Histidine kinase-like ATPase, C-terminal domain"/>
    <property type="match status" value="1"/>
</dbReference>
<dbReference type="InterPro" id="IPR003594">
    <property type="entry name" value="HATPase_dom"/>
</dbReference>
<dbReference type="SUPFAM" id="SSF55781">
    <property type="entry name" value="GAF domain-like"/>
    <property type="match status" value="1"/>
</dbReference>
<dbReference type="CDD" id="cd16917">
    <property type="entry name" value="HATPase_UhpB-NarQ-NarX-like"/>
    <property type="match status" value="1"/>
</dbReference>
<feature type="domain" description="GAF" evidence="4">
    <location>
        <begin position="36"/>
        <end position="184"/>
    </location>
</feature>
<dbReference type="InterPro" id="IPR029016">
    <property type="entry name" value="GAF-like_dom_sf"/>
</dbReference>
<gene>
    <name evidence="6" type="ordered locus">trd_A0570</name>
</gene>
<keyword evidence="1" id="KW-0808">Transferase</keyword>
<dbReference type="SMART" id="SM00387">
    <property type="entry name" value="HATPase_c"/>
    <property type="match status" value="1"/>
</dbReference>
<dbReference type="Pfam" id="PF13185">
    <property type="entry name" value="GAF_2"/>
    <property type="match status" value="1"/>
</dbReference>
<protein>
    <submittedName>
        <fullName evidence="6">Two-component sensor histidine kinase</fullName>
    </submittedName>
</protein>
<evidence type="ECO:0000259" key="4">
    <source>
        <dbReference type="SMART" id="SM00065"/>
    </source>
</evidence>
<evidence type="ECO:0000256" key="2">
    <source>
        <dbReference type="ARBA" id="ARBA00022777"/>
    </source>
</evidence>
<dbReference type="Gene3D" id="3.30.450.40">
    <property type="match status" value="1"/>
</dbReference>
<dbReference type="Gene3D" id="1.20.5.1930">
    <property type="match status" value="1"/>
</dbReference>
<dbReference type="InterPro" id="IPR050482">
    <property type="entry name" value="Sensor_HK_TwoCompSys"/>
</dbReference>
<name>B9L456_THERP</name>
<proteinExistence type="predicted"/>
<sequence length="415" mass="46411">MITRLPELGPTAERDDWQAQLESLYAISVEIASLRELSAVMDRALEYCLALTTSAFGFVGLVDGPETMDVAAIRGFVPDGSDFYERFRKIPIRRTIFGVVILEGRPNISNDVRNDPLHRGAPRGHPPVETFLGVPLRVRQQTIGMIGVANRPSGYDARHERLLSTFANQVAVAIENARLYERQRQMIADLQQLHARLDAARVEALLHQERNRIAADLHDRVAQIMFGIGIEATWCRDQPDVPEPVLRALDRIRELAARGAAEVRRVVYDLAEMPVGGGELVERIRQLVEGYRSEDLRVELVIEGKPRRLPPEREDAIFLIACEALTNVRRHSGADLAIVSLHFTERSVILVVQDNGCGMPHTSFVSVRTAGHFGLRSMRRRAEAVGGELSWYNGEDGGFVVRAVIPAEPRWAEQV</sequence>
<evidence type="ECO:0000313" key="6">
    <source>
        <dbReference type="EMBL" id="ACM06792.1"/>
    </source>
</evidence>
<keyword evidence="3" id="KW-0902">Two-component regulatory system</keyword>
<keyword evidence="7" id="KW-1185">Reference proteome</keyword>
<geneLocation type="plasmid" evidence="7">
    <name>Tros</name>
</geneLocation>
<dbReference type="KEGG" id="tro:trd_A0570"/>
<dbReference type="AlphaFoldDB" id="B9L456"/>
<dbReference type="RefSeq" id="WP_012642779.1">
    <property type="nucleotide sequence ID" value="NC_011961.1"/>
</dbReference>
<dbReference type="PANTHER" id="PTHR24421">
    <property type="entry name" value="NITRATE/NITRITE SENSOR PROTEIN NARX-RELATED"/>
    <property type="match status" value="1"/>
</dbReference>
<evidence type="ECO:0000256" key="1">
    <source>
        <dbReference type="ARBA" id="ARBA00022679"/>
    </source>
</evidence>
<organism evidence="6 7">
    <name type="scientific">Thermomicrobium roseum (strain ATCC 27502 / DSM 5159 / P-2)</name>
    <dbReference type="NCBI Taxonomy" id="309801"/>
    <lineage>
        <taxon>Bacteria</taxon>
        <taxon>Pseudomonadati</taxon>
        <taxon>Thermomicrobiota</taxon>
        <taxon>Thermomicrobia</taxon>
        <taxon>Thermomicrobiales</taxon>
        <taxon>Thermomicrobiaceae</taxon>
        <taxon>Thermomicrobium</taxon>
    </lineage>
</organism>
<dbReference type="SUPFAM" id="SSF55874">
    <property type="entry name" value="ATPase domain of HSP90 chaperone/DNA topoisomerase II/histidine kinase"/>
    <property type="match status" value="1"/>
</dbReference>
<dbReference type="GO" id="GO:0046983">
    <property type="term" value="F:protein dimerization activity"/>
    <property type="evidence" value="ECO:0007669"/>
    <property type="project" value="InterPro"/>
</dbReference>
<accession>B9L456</accession>
<evidence type="ECO:0000259" key="5">
    <source>
        <dbReference type="SMART" id="SM00387"/>
    </source>
</evidence>
<reference evidence="6 7" key="1">
    <citation type="journal article" date="2009" name="PLoS ONE">
        <title>Complete genome sequence of the aerobic CO-oxidizing thermophile Thermomicrobium roseum.</title>
        <authorList>
            <person name="Wu D."/>
            <person name="Raymond J."/>
            <person name="Wu M."/>
            <person name="Chatterji S."/>
            <person name="Ren Q."/>
            <person name="Graham J.E."/>
            <person name="Bryant D.A."/>
            <person name="Robb F."/>
            <person name="Colman A."/>
            <person name="Tallon L.J."/>
            <person name="Badger J.H."/>
            <person name="Madupu R."/>
            <person name="Ward N.L."/>
            <person name="Eisen J.A."/>
        </authorList>
    </citation>
    <scope>NUCLEOTIDE SEQUENCE [LARGE SCALE GENOMIC DNA]</scope>
    <source>
        <strain evidence="7">ATCC 27502 / DSM 5159 / P-2</strain>
        <plasmid evidence="6">unnamed</plasmid>
    </source>
</reference>
<dbReference type="InterPro" id="IPR011712">
    <property type="entry name" value="Sig_transdc_His_kin_sub3_dim/P"/>
</dbReference>
<evidence type="ECO:0000256" key="3">
    <source>
        <dbReference type="ARBA" id="ARBA00023012"/>
    </source>
</evidence>
<evidence type="ECO:0000313" key="7">
    <source>
        <dbReference type="Proteomes" id="UP000000447"/>
    </source>
</evidence>
<dbReference type="Pfam" id="PF07730">
    <property type="entry name" value="HisKA_3"/>
    <property type="match status" value="1"/>
</dbReference>
<dbReference type="HOGENOM" id="CLU_662110_0_0_0"/>
<dbReference type="GO" id="GO:0000155">
    <property type="term" value="F:phosphorelay sensor kinase activity"/>
    <property type="evidence" value="ECO:0007669"/>
    <property type="project" value="InterPro"/>
</dbReference>
<dbReference type="SMART" id="SM00065">
    <property type="entry name" value="GAF"/>
    <property type="match status" value="1"/>
</dbReference>
<dbReference type="InterPro" id="IPR036890">
    <property type="entry name" value="HATPase_C_sf"/>
</dbReference>
<dbReference type="OrthoDB" id="199946at2"/>
<dbReference type="InterPro" id="IPR003018">
    <property type="entry name" value="GAF"/>
</dbReference>
<feature type="domain" description="Histidine kinase/HSP90-like ATPase" evidence="5">
    <location>
        <begin position="312"/>
        <end position="409"/>
    </location>
</feature>
<dbReference type="Pfam" id="PF02518">
    <property type="entry name" value="HATPase_c"/>
    <property type="match status" value="1"/>
</dbReference>
<keyword evidence="2 6" id="KW-0418">Kinase</keyword>
<dbReference type="Proteomes" id="UP000000447">
    <property type="component" value="Plasmid unnamed"/>
</dbReference>
<keyword evidence="6" id="KW-0614">Plasmid</keyword>
<dbReference type="EMBL" id="CP001276">
    <property type="protein sequence ID" value="ACM06792.1"/>
    <property type="molecule type" value="Genomic_DNA"/>
</dbReference>